<feature type="binding site" evidence="13">
    <location>
        <position position="110"/>
    </location>
    <ligand>
        <name>Mg(2+)</name>
        <dbReference type="ChEBI" id="CHEBI:18420"/>
    </ligand>
</feature>
<evidence type="ECO:0000256" key="1">
    <source>
        <dbReference type="ARBA" id="ARBA00000898"/>
    </source>
</evidence>
<dbReference type="InterPro" id="IPR036412">
    <property type="entry name" value="HAD-like_sf"/>
</dbReference>
<dbReference type="SFLD" id="SFLDG01136">
    <property type="entry name" value="C1.6:_Phosphoserine_Phosphatas"/>
    <property type="match status" value="1"/>
</dbReference>
<comment type="caution">
    <text evidence="14">The sequence shown here is derived from an EMBL/GenBank/DDBJ whole genome shotgun (WGS) entry which is preliminary data.</text>
</comment>
<reference evidence="14 15" key="1">
    <citation type="submission" date="2019-03" db="EMBL/GenBank/DDBJ databases">
        <title>Genomic Encyclopedia of Type Strains, Phase IV (KMG-IV): sequencing the most valuable type-strain genomes for metagenomic binning, comparative biology and taxonomic classification.</title>
        <authorList>
            <person name="Goeker M."/>
        </authorList>
    </citation>
    <scope>NUCLEOTIDE SEQUENCE [LARGE SCALE GENOMIC DNA]</scope>
    <source>
        <strain evidence="14 15">DSM 25287</strain>
    </source>
</reference>
<dbReference type="NCBIfam" id="TIGR01662">
    <property type="entry name" value="HAD-SF-IIIA"/>
    <property type="match status" value="1"/>
</dbReference>
<dbReference type="PIRSF" id="PIRSF006118">
    <property type="entry name" value="KDO8-P_Ptase"/>
    <property type="match status" value="1"/>
</dbReference>
<dbReference type="Proteomes" id="UP000295765">
    <property type="component" value="Unassembled WGS sequence"/>
</dbReference>
<dbReference type="PANTHER" id="PTHR21485">
    <property type="entry name" value="HAD SUPERFAMILY MEMBERS CMAS AND KDSC"/>
    <property type="match status" value="1"/>
</dbReference>
<evidence type="ECO:0000256" key="10">
    <source>
        <dbReference type="ARBA" id="ARBA00031051"/>
    </source>
</evidence>
<keyword evidence="11" id="KW-0448">Lipopolysaccharide biosynthesis</keyword>
<comment type="cofactor">
    <cofactor evidence="2 11 13">
        <name>Mg(2+)</name>
        <dbReference type="ChEBI" id="CHEBI:18420"/>
    </cofactor>
</comment>
<dbReference type="FunFam" id="3.40.50.1000:FF:000029">
    <property type="entry name" value="3-deoxy-D-manno-octulosonate 8-phosphate phosphatase KdsC"/>
    <property type="match status" value="1"/>
</dbReference>
<dbReference type="InterPro" id="IPR006549">
    <property type="entry name" value="HAD-SF_hydro_IIIA"/>
</dbReference>
<comment type="subunit">
    <text evidence="4 11">Homotetramer.</text>
</comment>
<keyword evidence="7 11" id="KW-0479">Metal-binding</keyword>
<feature type="binding site" evidence="12">
    <location>
        <position position="63"/>
    </location>
    <ligand>
        <name>substrate</name>
    </ligand>
</feature>
<dbReference type="AlphaFoldDB" id="A0A4R2LL68"/>
<name>A0A4R2LL68_9GAMM</name>
<dbReference type="RefSeq" id="WP_132544136.1">
    <property type="nucleotide sequence ID" value="NZ_SLWY01000016.1"/>
</dbReference>
<sequence>MQDLLLRASRIRLVIFDVDGVLTDGRLYFGNDGNETKAFHVRDGHGIRMLMNQGIETAVISGRQAVSVTRRMADLGVSHVQQGVHDKGQAFEELRARLDLPAEAVAFVGDDVIDLPVMTRVGFAVAVADADPFVARHAHWQTRTAGGRGAVREVAEFILAAQGRLDAERARHLS</sequence>
<proteinExistence type="inferred from homology"/>
<accession>A0A4R2LL68</accession>
<comment type="similarity">
    <text evidence="3 11">Belongs to the KdsC family.</text>
</comment>
<dbReference type="GO" id="GO:0046872">
    <property type="term" value="F:metal ion binding"/>
    <property type="evidence" value="ECO:0007669"/>
    <property type="project" value="UniProtKB-UniRule"/>
</dbReference>
<keyword evidence="8 11" id="KW-0378">Hydrolase</keyword>
<dbReference type="InterPro" id="IPR010023">
    <property type="entry name" value="KdsC_fam"/>
</dbReference>
<gene>
    <name evidence="14" type="ORF">EV699_11650</name>
</gene>
<evidence type="ECO:0000256" key="9">
    <source>
        <dbReference type="ARBA" id="ARBA00022842"/>
    </source>
</evidence>
<dbReference type="EMBL" id="SLWY01000016">
    <property type="protein sequence ID" value="TCO80145.1"/>
    <property type="molecule type" value="Genomic_DNA"/>
</dbReference>
<dbReference type="CDD" id="cd01630">
    <property type="entry name" value="HAD_KDO-like"/>
    <property type="match status" value="1"/>
</dbReference>
<evidence type="ECO:0000313" key="14">
    <source>
        <dbReference type="EMBL" id="TCO80145.1"/>
    </source>
</evidence>
<protein>
    <recommendedName>
        <fullName evidence="6 11">3-deoxy-D-manno-octulosonate 8-phosphate phosphatase KdsC</fullName>
        <ecNumber evidence="5 11">3.1.3.45</ecNumber>
    </recommendedName>
    <alternativeName>
        <fullName evidence="10 11">KDO 8-P phosphatase</fullName>
    </alternativeName>
</protein>
<dbReference type="Gene3D" id="3.40.50.1000">
    <property type="entry name" value="HAD superfamily/HAD-like"/>
    <property type="match status" value="1"/>
</dbReference>
<evidence type="ECO:0000256" key="8">
    <source>
        <dbReference type="ARBA" id="ARBA00022801"/>
    </source>
</evidence>
<dbReference type="GO" id="GO:0019143">
    <property type="term" value="F:3-deoxy-manno-octulosonate-8-phosphatase activity"/>
    <property type="evidence" value="ECO:0007669"/>
    <property type="project" value="UniProtKB-UniRule"/>
</dbReference>
<evidence type="ECO:0000256" key="7">
    <source>
        <dbReference type="ARBA" id="ARBA00022723"/>
    </source>
</evidence>
<dbReference type="GO" id="GO:0009103">
    <property type="term" value="P:lipopolysaccharide biosynthetic process"/>
    <property type="evidence" value="ECO:0007669"/>
    <property type="project" value="UniProtKB-UniRule"/>
</dbReference>
<keyword evidence="9 11" id="KW-0460">Magnesium</keyword>
<dbReference type="SFLD" id="SFLDG01138">
    <property type="entry name" value="C1.6.2:_Deoxy-d-mannose-octulo"/>
    <property type="match status" value="1"/>
</dbReference>
<evidence type="ECO:0000256" key="6">
    <source>
        <dbReference type="ARBA" id="ARBA00020092"/>
    </source>
</evidence>
<dbReference type="GO" id="GO:0008781">
    <property type="term" value="F:N-acylneuraminate cytidylyltransferase activity"/>
    <property type="evidence" value="ECO:0007669"/>
    <property type="project" value="TreeGrafter"/>
</dbReference>
<feature type="binding site" evidence="12">
    <location>
        <position position="48"/>
    </location>
    <ligand>
        <name>substrate</name>
    </ligand>
</feature>
<evidence type="ECO:0000256" key="13">
    <source>
        <dbReference type="PIRSR" id="PIRSR006118-2"/>
    </source>
</evidence>
<dbReference type="SUPFAM" id="SSF56784">
    <property type="entry name" value="HAD-like"/>
    <property type="match status" value="1"/>
</dbReference>
<dbReference type="NCBIfam" id="NF007019">
    <property type="entry name" value="PRK09484.1"/>
    <property type="match status" value="1"/>
</dbReference>
<evidence type="ECO:0000256" key="4">
    <source>
        <dbReference type="ARBA" id="ARBA00011881"/>
    </source>
</evidence>
<dbReference type="PANTHER" id="PTHR21485:SF3">
    <property type="entry name" value="N-ACYLNEURAMINATE CYTIDYLYLTRANSFERASE"/>
    <property type="match status" value="1"/>
</dbReference>
<dbReference type="NCBIfam" id="TIGR01670">
    <property type="entry name" value="KdsC-phosphatas"/>
    <property type="match status" value="1"/>
</dbReference>
<dbReference type="InterPro" id="IPR023214">
    <property type="entry name" value="HAD_sf"/>
</dbReference>
<dbReference type="EC" id="3.1.3.45" evidence="5 11"/>
<dbReference type="InterPro" id="IPR050793">
    <property type="entry name" value="CMP-NeuNAc_synthase"/>
</dbReference>
<organism evidence="14 15">
    <name type="scientific">Plasticicumulans lactativorans</name>
    <dbReference type="NCBI Taxonomy" id="1133106"/>
    <lineage>
        <taxon>Bacteria</taxon>
        <taxon>Pseudomonadati</taxon>
        <taxon>Pseudomonadota</taxon>
        <taxon>Gammaproteobacteria</taxon>
        <taxon>Candidatus Competibacteraceae</taxon>
        <taxon>Plasticicumulans</taxon>
    </lineage>
</organism>
<feature type="binding site" evidence="12">
    <location>
        <position position="71"/>
    </location>
    <ligand>
        <name>substrate</name>
    </ligand>
</feature>
<feature type="binding site" evidence="13">
    <location>
        <position position="17"/>
    </location>
    <ligand>
        <name>Mg(2+)</name>
        <dbReference type="ChEBI" id="CHEBI:18420"/>
    </ligand>
</feature>
<evidence type="ECO:0000256" key="5">
    <source>
        <dbReference type="ARBA" id="ARBA00013066"/>
    </source>
</evidence>
<feature type="binding site" evidence="12">
    <location>
        <position position="87"/>
    </location>
    <ligand>
        <name>substrate</name>
    </ligand>
</feature>
<feature type="binding site" evidence="12">
    <location>
        <position position="19"/>
    </location>
    <ligand>
        <name>substrate</name>
    </ligand>
</feature>
<dbReference type="SFLD" id="SFLDS00003">
    <property type="entry name" value="Haloacid_Dehalogenase"/>
    <property type="match status" value="1"/>
</dbReference>
<comment type="catalytic activity">
    <reaction evidence="1 11">
        <text>3-deoxy-alpha-D-manno-2-octulosonate-8-phosphate + H2O = 3-deoxy-alpha-D-manno-oct-2-ulosonate + phosphate</text>
        <dbReference type="Rhea" id="RHEA:11500"/>
        <dbReference type="ChEBI" id="CHEBI:15377"/>
        <dbReference type="ChEBI" id="CHEBI:43474"/>
        <dbReference type="ChEBI" id="CHEBI:85985"/>
        <dbReference type="ChEBI" id="CHEBI:85986"/>
        <dbReference type="EC" id="3.1.3.45"/>
    </reaction>
</comment>
<comment type="function">
    <text evidence="11">Catalyzes the hydrolysis of 3-deoxy-D-manno-octulosonate 8-phosphate (KDO 8-P) to 3-deoxy-D-manno-octulosonate (KDO) and inorganic phosphate.</text>
</comment>
<evidence type="ECO:0000256" key="3">
    <source>
        <dbReference type="ARBA" id="ARBA00005893"/>
    </source>
</evidence>
<keyword evidence="15" id="KW-1185">Reference proteome</keyword>
<evidence type="ECO:0000256" key="2">
    <source>
        <dbReference type="ARBA" id="ARBA00001946"/>
    </source>
</evidence>
<evidence type="ECO:0000256" key="12">
    <source>
        <dbReference type="PIRSR" id="PIRSR006118-1"/>
    </source>
</evidence>
<evidence type="ECO:0000313" key="15">
    <source>
        <dbReference type="Proteomes" id="UP000295765"/>
    </source>
</evidence>
<evidence type="ECO:0000256" key="11">
    <source>
        <dbReference type="PIRNR" id="PIRNR006118"/>
    </source>
</evidence>
<dbReference type="OrthoDB" id="9805604at2"/>
<dbReference type="Pfam" id="PF08282">
    <property type="entry name" value="Hydrolase_3"/>
    <property type="match status" value="1"/>
</dbReference>